<organism evidence="1 2">
    <name type="scientific">Eretmocerus hayati</name>
    <dbReference type="NCBI Taxonomy" id="131215"/>
    <lineage>
        <taxon>Eukaryota</taxon>
        <taxon>Metazoa</taxon>
        <taxon>Ecdysozoa</taxon>
        <taxon>Arthropoda</taxon>
        <taxon>Hexapoda</taxon>
        <taxon>Insecta</taxon>
        <taxon>Pterygota</taxon>
        <taxon>Neoptera</taxon>
        <taxon>Endopterygota</taxon>
        <taxon>Hymenoptera</taxon>
        <taxon>Apocrita</taxon>
        <taxon>Proctotrupomorpha</taxon>
        <taxon>Chalcidoidea</taxon>
        <taxon>Aphelinidae</taxon>
        <taxon>Aphelininae</taxon>
        <taxon>Eretmocerus</taxon>
    </lineage>
</organism>
<accession>A0ACC2PQ66</accession>
<name>A0ACC2PQ66_9HYME</name>
<evidence type="ECO:0000313" key="1">
    <source>
        <dbReference type="EMBL" id="KAJ8685263.1"/>
    </source>
</evidence>
<proteinExistence type="predicted"/>
<dbReference type="Proteomes" id="UP001239111">
    <property type="component" value="Chromosome 1"/>
</dbReference>
<comment type="caution">
    <text evidence="1">The sequence shown here is derived from an EMBL/GenBank/DDBJ whole genome shotgun (WGS) entry which is preliminary data.</text>
</comment>
<sequence length="115" mass="12836">MGFEVTKLFEVMSHEDYKHHTSRLCYAQGGPLRKRLEIAGTYLARGESGTRVALDVMSRFSVLSTNNTSESRLVYEVRRLQALNTLVKALDGALTSSESGGLMAVRCVLRRLLSR</sequence>
<dbReference type="EMBL" id="CM056741">
    <property type="protein sequence ID" value="KAJ8685263.1"/>
    <property type="molecule type" value="Genomic_DNA"/>
</dbReference>
<gene>
    <name evidence="1" type="ORF">QAD02_021056</name>
</gene>
<evidence type="ECO:0000313" key="2">
    <source>
        <dbReference type="Proteomes" id="UP001239111"/>
    </source>
</evidence>
<reference evidence="1" key="1">
    <citation type="submission" date="2023-04" db="EMBL/GenBank/DDBJ databases">
        <title>A chromosome-level genome assembly of the parasitoid wasp Eretmocerus hayati.</title>
        <authorList>
            <person name="Zhong Y."/>
            <person name="Liu S."/>
            <person name="Liu Y."/>
        </authorList>
    </citation>
    <scope>NUCLEOTIDE SEQUENCE</scope>
    <source>
        <strain evidence="1">ZJU_SS_LIU_2023</strain>
    </source>
</reference>
<keyword evidence="2" id="KW-1185">Reference proteome</keyword>
<protein>
    <submittedName>
        <fullName evidence="1">Uncharacterized protein</fullName>
    </submittedName>
</protein>